<dbReference type="SUPFAM" id="SSF48452">
    <property type="entry name" value="TPR-like"/>
    <property type="match status" value="1"/>
</dbReference>
<protein>
    <recommendedName>
        <fullName evidence="6">Tetratricopeptide repeat protein</fullName>
    </recommendedName>
</protein>
<evidence type="ECO:0000256" key="1">
    <source>
        <dbReference type="SAM" id="Coils"/>
    </source>
</evidence>
<evidence type="ECO:0000256" key="3">
    <source>
        <dbReference type="SAM" id="Phobius"/>
    </source>
</evidence>
<sequence length="538" mass="62203">MELLKLLLEHLTGLSLFIFSISVLLIVIFNKKSLSKLLDRLSRVGIKGGNTEFSMETTGLTTAESIEEKSDKNKDSKKVPEMEPETKREIESNEHNKMVPQDDGIKTENLSEIDYLMDVRMRIYQKLEDKKTNEAEDIYKSARQNLKDRNELDYRKLEVFFIYLKYIFGHVTRDKLMEFRNDPLLEKYALELSVYAARYLKDEISARDCSNEILSKYTDNDSKIVAYEGLIFFYLSVGKKETEDYIVKIYQQNEGNTEIQLMLLEKLIDINRDNHALRSLLSEKYISLSASNSDQIFNAAYSYSSLGLNLLSLAHYKNLILIDENNSGALNNLGVAYERLGMRYMSSIYYKKASENNNTLGAANYANGLYSIRYLDEAEEYLKEHVKIDSSHENAFNLLKNIKTEKDKEKEESAKYDEKALRLRNRIKVIADRNISVPYTEEIFGNWILGNTEIKFTKFDDKITKYSIITDGEVYKGDVTVLYSVFYLTIGNKAGNFSLPDTNISSGNIVFCYVESINELKVVIIDGIEFIERYFVRI</sequence>
<dbReference type="InterPro" id="IPR011990">
    <property type="entry name" value="TPR-like_helical_dom_sf"/>
</dbReference>
<dbReference type="InterPro" id="IPR019734">
    <property type="entry name" value="TPR_rpt"/>
</dbReference>
<name>A0ABQ2DEP8_9DEIO</name>
<keyword evidence="3" id="KW-0472">Membrane</keyword>
<feature type="compositionally biased region" description="Basic and acidic residues" evidence="2">
    <location>
        <begin position="66"/>
        <end position="97"/>
    </location>
</feature>
<evidence type="ECO:0000313" key="5">
    <source>
        <dbReference type="Proteomes" id="UP000632222"/>
    </source>
</evidence>
<feature type="region of interest" description="Disordered" evidence="2">
    <location>
        <begin position="57"/>
        <end position="103"/>
    </location>
</feature>
<comment type="caution">
    <text evidence="4">The sequence shown here is derived from an EMBL/GenBank/DDBJ whole genome shotgun (WGS) entry which is preliminary data.</text>
</comment>
<feature type="transmembrane region" description="Helical" evidence="3">
    <location>
        <begin position="12"/>
        <end position="30"/>
    </location>
</feature>
<keyword evidence="3" id="KW-1133">Transmembrane helix</keyword>
<dbReference type="Proteomes" id="UP000632222">
    <property type="component" value="Unassembled WGS sequence"/>
</dbReference>
<proteinExistence type="predicted"/>
<dbReference type="SMART" id="SM00028">
    <property type="entry name" value="TPR"/>
    <property type="match status" value="2"/>
</dbReference>
<feature type="coiled-coil region" evidence="1">
    <location>
        <begin position="392"/>
        <end position="426"/>
    </location>
</feature>
<keyword evidence="5" id="KW-1185">Reference proteome</keyword>
<organism evidence="4 5">
    <name type="scientific">Deinococcus roseus</name>
    <dbReference type="NCBI Taxonomy" id="392414"/>
    <lineage>
        <taxon>Bacteria</taxon>
        <taxon>Thermotogati</taxon>
        <taxon>Deinococcota</taxon>
        <taxon>Deinococci</taxon>
        <taxon>Deinococcales</taxon>
        <taxon>Deinococcaceae</taxon>
        <taxon>Deinococcus</taxon>
    </lineage>
</organism>
<gene>
    <name evidence="4" type="ORF">GCM10008938_43890</name>
</gene>
<dbReference type="EMBL" id="BMOD01000026">
    <property type="protein sequence ID" value="GGJ53123.1"/>
    <property type="molecule type" value="Genomic_DNA"/>
</dbReference>
<reference evidence="5" key="1">
    <citation type="journal article" date="2019" name="Int. J. Syst. Evol. Microbiol.">
        <title>The Global Catalogue of Microorganisms (GCM) 10K type strain sequencing project: providing services to taxonomists for standard genome sequencing and annotation.</title>
        <authorList>
            <consortium name="The Broad Institute Genomics Platform"/>
            <consortium name="The Broad Institute Genome Sequencing Center for Infectious Disease"/>
            <person name="Wu L."/>
            <person name="Ma J."/>
        </authorList>
    </citation>
    <scope>NUCLEOTIDE SEQUENCE [LARGE SCALE GENOMIC DNA]</scope>
    <source>
        <strain evidence="5">JCM 14370</strain>
    </source>
</reference>
<keyword evidence="1" id="KW-0175">Coiled coil</keyword>
<evidence type="ECO:0008006" key="6">
    <source>
        <dbReference type="Google" id="ProtNLM"/>
    </source>
</evidence>
<accession>A0ABQ2DEP8</accession>
<evidence type="ECO:0000256" key="2">
    <source>
        <dbReference type="SAM" id="MobiDB-lite"/>
    </source>
</evidence>
<dbReference type="RefSeq" id="WP_189007061.1">
    <property type="nucleotide sequence ID" value="NZ_BMOD01000026.1"/>
</dbReference>
<keyword evidence="3" id="KW-0812">Transmembrane</keyword>
<evidence type="ECO:0000313" key="4">
    <source>
        <dbReference type="EMBL" id="GGJ53123.1"/>
    </source>
</evidence>
<dbReference type="Gene3D" id="1.25.40.10">
    <property type="entry name" value="Tetratricopeptide repeat domain"/>
    <property type="match status" value="1"/>
</dbReference>